<sequence>MKNTRLLLIIILLIAFLIHLSYLNNGFIWLDHGDIETGRTILSISKLSQAFFTRLGETKFYRPIVAILNSLDFYLFGINPWGYHLTNLLLFLLVYYSTYIFALNFFGLKQRESLFVALVAGIHPLSILPVGVISYRQELLAAAFTYLAVSAYIKARITEKSIPAVATAAFWLLAIFSKETALFWVPSFIFIREWTRDFKKIRQNLTSLVFLAVSSIGYLVLRAQAIPDYWKRHDSNLSLNQAVGTRLAVFLQRLWEIINPLRPSLSDSTAIRDTTTWQVWLTTSIIITCFIVVFKSGRKSLISRLILFTLFALIPSLSIIPLPRFSSPHYGFIAVPAAGVLAVLLWRIVTISPHRFARAAFILLVGVWLSTMAINTYVAGYRFKNDFTLFAPEVARNGNFREGHFYLGDYYLRRGDLKRAKSHLESSLIRDDQVIAFVDESAAKINLAGVYLSTGEIEKAENLLQEVTKEKSGSNRLRALYNLAVIAERKEDYQKIVNFLADELNNFQQPEPILLYTKGLVKTGKETEADKILRSKLLITDNQRRLEIIQKFR</sequence>
<evidence type="ECO:0000256" key="1">
    <source>
        <dbReference type="ARBA" id="ARBA00022737"/>
    </source>
</evidence>
<evidence type="ECO:0000313" key="4">
    <source>
        <dbReference type="EMBL" id="OGK15148.1"/>
    </source>
</evidence>
<keyword evidence="3" id="KW-0812">Transmembrane</keyword>
<accession>A0A1F7G892</accession>
<dbReference type="Gene3D" id="1.25.40.10">
    <property type="entry name" value="Tetratricopeptide repeat domain"/>
    <property type="match status" value="1"/>
</dbReference>
<feature type="transmembrane region" description="Helical" evidence="3">
    <location>
        <begin position="169"/>
        <end position="191"/>
    </location>
</feature>
<dbReference type="InterPro" id="IPR011990">
    <property type="entry name" value="TPR-like_helical_dom_sf"/>
</dbReference>
<reference evidence="4 5" key="1">
    <citation type="journal article" date="2016" name="Nat. Commun.">
        <title>Thousands of microbial genomes shed light on interconnected biogeochemical processes in an aquifer system.</title>
        <authorList>
            <person name="Anantharaman K."/>
            <person name="Brown C.T."/>
            <person name="Hug L.A."/>
            <person name="Sharon I."/>
            <person name="Castelle C.J."/>
            <person name="Probst A.J."/>
            <person name="Thomas B.C."/>
            <person name="Singh A."/>
            <person name="Wilkins M.J."/>
            <person name="Karaoz U."/>
            <person name="Brodie E.L."/>
            <person name="Williams K.H."/>
            <person name="Hubbard S.S."/>
            <person name="Banfield J.F."/>
        </authorList>
    </citation>
    <scope>NUCLEOTIDE SEQUENCE [LARGE SCALE GENOMIC DNA]</scope>
</reference>
<name>A0A1F7G892_9BACT</name>
<keyword evidence="3" id="KW-1133">Transmembrane helix</keyword>
<organism evidence="4 5">
    <name type="scientific">Candidatus Roizmanbacteria bacterium RIFCSPHIGHO2_01_FULL_39_12c</name>
    <dbReference type="NCBI Taxonomy" id="1802031"/>
    <lineage>
        <taxon>Bacteria</taxon>
        <taxon>Candidatus Roizmaniibacteriota</taxon>
    </lineage>
</organism>
<evidence type="ECO:0000256" key="3">
    <source>
        <dbReference type="SAM" id="Phobius"/>
    </source>
</evidence>
<feature type="transmembrane region" description="Helical" evidence="3">
    <location>
        <begin position="88"/>
        <end position="108"/>
    </location>
</feature>
<dbReference type="EMBL" id="MFZG01000040">
    <property type="protein sequence ID" value="OGK15148.1"/>
    <property type="molecule type" value="Genomic_DNA"/>
</dbReference>
<dbReference type="PANTHER" id="PTHR44227">
    <property type="match status" value="1"/>
</dbReference>
<keyword evidence="3" id="KW-0472">Membrane</keyword>
<dbReference type="Pfam" id="PF14559">
    <property type="entry name" value="TPR_19"/>
    <property type="match status" value="1"/>
</dbReference>
<protein>
    <submittedName>
        <fullName evidence="4">Uncharacterized protein</fullName>
    </submittedName>
</protein>
<proteinExistence type="predicted"/>
<keyword evidence="1" id="KW-0677">Repeat</keyword>
<dbReference type="PANTHER" id="PTHR44227:SF3">
    <property type="entry name" value="PROTEIN O-MANNOSYL-TRANSFERASE TMTC4"/>
    <property type="match status" value="1"/>
</dbReference>
<evidence type="ECO:0000256" key="2">
    <source>
        <dbReference type="ARBA" id="ARBA00022803"/>
    </source>
</evidence>
<comment type="caution">
    <text evidence="4">The sequence shown here is derived from an EMBL/GenBank/DDBJ whole genome shotgun (WGS) entry which is preliminary data.</text>
</comment>
<gene>
    <name evidence="4" type="ORF">A2774_05690</name>
</gene>
<evidence type="ECO:0000313" key="5">
    <source>
        <dbReference type="Proteomes" id="UP000177208"/>
    </source>
</evidence>
<feature type="transmembrane region" description="Helical" evidence="3">
    <location>
        <begin position="203"/>
        <end position="221"/>
    </location>
</feature>
<feature type="transmembrane region" description="Helical" evidence="3">
    <location>
        <begin position="301"/>
        <end position="323"/>
    </location>
</feature>
<dbReference type="SUPFAM" id="SSF48452">
    <property type="entry name" value="TPR-like"/>
    <property type="match status" value="1"/>
</dbReference>
<dbReference type="AlphaFoldDB" id="A0A1F7G892"/>
<feature type="transmembrane region" description="Helical" evidence="3">
    <location>
        <begin position="114"/>
        <end position="132"/>
    </location>
</feature>
<feature type="transmembrane region" description="Helical" evidence="3">
    <location>
        <begin position="277"/>
        <end position="294"/>
    </location>
</feature>
<dbReference type="Proteomes" id="UP000177208">
    <property type="component" value="Unassembled WGS sequence"/>
</dbReference>
<keyword evidence="2" id="KW-0802">TPR repeat</keyword>
<feature type="transmembrane region" description="Helical" evidence="3">
    <location>
        <begin position="356"/>
        <end position="378"/>
    </location>
</feature>
<dbReference type="InterPro" id="IPR052346">
    <property type="entry name" value="O-mannosyl-transferase_TMTC"/>
</dbReference>
<feature type="transmembrane region" description="Helical" evidence="3">
    <location>
        <begin position="329"/>
        <end position="349"/>
    </location>
</feature>